<evidence type="ECO:0000256" key="3">
    <source>
        <dbReference type="ARBA" id="ARBA00022448"/>
    </source>
</evidence>
<evidence type="ECO:0000256" key="16">
    <source>
        <dbReference type="RuleBase" id="RU003357"/>
    </source>
</evidence>
<dbReference type="InterPro" id="IPR037066">
    <property type="entry name" value="Plug_dom_sf"/>
</dbReference>
<evidence type="ECO:0000256" key="10">
    <source>
        <dbReference type="ARBA" id="ARBA00023077"/>
    </source>
</evidence>
<evidence type="ECO:0000256" key="12">
    <source>
        <dbReference type="ARBA" id="ARBA00023170"/>
    </source>
</evidence>
<dbReference type="InterPro" id="IPR012910">
    <property type="entry name" value="Plug_dom"/>
</dbReference>
<evidence type="ECO:0000256" key="11">
    <source>
        <dbReference type="ARBA" id="ARBA00023136"/>
    </source>
</evidence>
<proteinExistence type="inferred from homology"/>
<evidence type="ECO:0000259" key="17">
    <source>
        <dbReference type="SMART" id="SM00965"/>
    </source>
</evidence>
<evidence type="ECO:0000256" key="14">
    <source>
        <dbReference type="PROSITE-ProRule" id="PRU01360"/>
    </source>
</evidence>
<evidence type="ECO:0000256" key="13">
    <source>
        <dbReference type="ARBA" id="ARBA00023237"/>
    </source>
</evidence>
<dbReference type="InterPro" id="IPR000531">
    <property type="entry name" value="Beta-barrel_TonB"/>
</dbReference>
<dbReference type="CDD" id="cd01347">
    <property type="entry name" value="ligand_gated_channel"/>
    <property type="match status" value="1"/>
</dbReference>
<dbReference type="Pfam" id="PF00593">
    <property type="entry name" value="TonB_dep_Rec_b-barrel"/>
    <property type="match status" value="1"/>
</dbReference>
<dbReference type="RefSeq" id="WP_150083943.1">
    <property type="nucleotide sequence ID" value="NZ_VWRN01000045.1"/>
</dbReference>
<dbReference type="InterPro" id="IPR011662">
    <property type="entry name" value="Secretin/TonB_short_N"/>
</dbReference>
<keyword evidence="9" id="KW-0406">Ion transport</keyword>
<dbReference type="EMBL" id="VWRN01000045">
    <property type="protein sequence ID" value="KAA6120976.1"/>
    <property type="molecule type" value="Genomic_DNA"/>
</dbReference>
<sequence length="817" mass="86789">MFVAISCNSRFYPKHGVLTRALSRALSGTALSLCATLAVPDAALAQAAAPGGASSARSYAIPPGPLGDTLARFSIEAGVPLSFPSGLVAGLRSEGLNGAYDVQAGFARLLQGTGLELAATGSGAYTLRRRQAAPAAEVELQPVTVTASATAERVAPAYPGGQVATGGGLGLLGNRDIMDTPFSLTAYTQELIQAQQASSIADVVNNDASVRNVNPRAGRFDQFSIRGFPVLNSDIALNGLYGVLPTYAVAVEAAERIEILKGPSALLNGMAPSGAVGGAINVVSKRAPAEAVNQFTLGYASDSTFGGHADVARRFGERQEFGVRFNAAYKNGDTSVDPQSLERSLATLGLDYRGTRLRLSADFGYQQQNGDAPQERVTAAAGVPLPDASRIHRNYAQPWTFADTRDSYVALRGEYDVSDDLEVYGAFGARRGRYEFLRMAVAARDAAGNFASAPFRFLREEDAYTGEIGARARFATGPLRHQLNVSASVFHLEAGNLRQNFGTIRSNLYNPVVAPRPSFAGLSSDVPKAEETELSSLALADTISALDERIQLTLGARLQRVQSDSFDATGQVTSHYDERAVTPAVALVVRPWKQVSFYGNYIEGLSQGPTAPSTAANAEQMFAPIKSRQLEAGVKVDFGSIATTLSAFRIEQPTGLTDPATNVFSVAGKQRNTGLEWNVFGEPVQGVRVLAGAMYLNGRLRETAEPANNGNVAPGTPRYNLNAGVEWDTPFLAGLTLSARVLRSTSQYLDAANRQRIPAWTRTDIGARYTLKAAGKRVTVRAAVENLFDKSYWASASANGLTLATPRTFLVSTTIDF</sequence>
<keyword evidence="5" id="KW-0410">Iron transport</keyword>
<organism evidence="18 19">
    <name type="scientific">Cupriavidus cauae</name>
    <dbReference type="NCBI Taxonomy" id="2608999"/>
    <lineage>
        <taxon>Bacteria</taxon>
        <taxon>Pseudomonadati</taxon>
        <taxon>Pseudomonadota</taxon>
        <taxon>Betaproteobacteria</taxon>
        <taxon>Burkholderiales</taxon>
        <taxon>Burkholderiaceae</taxon>
        <taxon>Cupriavidus</taxon>
    </lineage>
</organism>
<dbReference type="GO" id="GO:0009279">
    <property type="term" value="C:cell outer membrane"/>
    <property type="evidence" value="ECO:0007669"/>
    <property type="project" value="UniProtKB-SubCell"/>
</dbReference>
<evidence type="ECO:0000256" key="8">
    <source>
        <dbReference type="ARBA" id="ARBA00023004"/>
    </source>
</evidence>
<dbReference type="PROSITE" id="PS01156">
    <property type="entry name" value="TONB_DEPENDENT_REC_2"/>
    <property type="match status" value="1"/>
</dbReference>
<dbReference type="Proteomes" id="UP000324324">
    <property type="component" value="Unassembled WGS sequence"/>
</dbReference>
<keyword evidence="3 14" id="KW-0813">Transport</keyword>
<dbReference type="NCBIfam" id="TIGR01783">
    <property type="entry name" value="TonB-siderophor"/>
    <property type="match status" value="1"/>
</dbReference>
<keyword evidence="4 14" id="KW-1134">Transmembrane beta strand</keyword>
<gene>
    <name evidence="18" type="ORF">F1599_17670</name>
</gene>
<evidence type="ECO:0000256" key="7">
    <source>
        <dbReference type="ARBA" id="ARBA00022729"/>
    </source>
</evidence>
<dbReference type="AlphaFoldDB" id="A0A5M8AG11"/>
<dbReference type="InterPro" id="IPR039426">
    <property type="entry name" value="TonB-dep_rcpt-like"/>
</dbReference>
<dbReference type="GO" id="GO:0038023">
    <property type="term" value="F:signaling receptor activity"/>
    <property type="evidence" value="ECO:0007669"/>
    <property type="project" value="InterPro"/>
</dbReference>
<keyword evidence="11 14" id="KW-0472">Membrane</keyword>
<dbReference type="Gene3D" id="3.55.50.30">
    <property type="match status" value="1"/>
</dbReference>
<comment type="caution">
    <text evidence="18">The sequence shown here is derived from an EMBL/GenBank/DDBJ whole genome shotgun (WGS) entry which is preliminary data.</text>
</comment>
<keyword evidence="13 14" id="KW-0998">Cell outer membrane</keyword>
<dbReference type="PROSITE" id="PS52016">
    <property type="entry name" value="TONB_DEPENDENT_REC_3"/>
    <property type="match status" value="1"/>
</dbReference>
<feature type="short sequence motif" description="TonB C-terminal box" evidence="15">
    <location>
        <begin position="800"/>
        <end position="817"/>
    </location>
</feature>
<dbReference type="InterPro" id="IPR010917">
    <property type="entry name" value="TonB_rcpt_CS"/>
</dbReference>
<dbReference type="SUPFAM" id="SSF56935">
    <property type="entry name" value="Porins"/>
    <property type="match status" value="1"/>
</dbReference>
<keyword evidence="10 16" id="KW-0798">TonB box</keyword>
<comment type="subcellular location">
    <subcellularLocation>
        <location evidence="1 14">Cell outer membrane</location>
        <topology evidence="1 14">Multi-pass membrane protein</topology>
    </subcellularLocation>
</comment>
<evidence type="ECO:0000313" key="18">
    <source>
        <dbReference type="EMBL" id="KAA6120976.1"/>
    </source>
</evidence>
<keyword evidence="6 14" id="KW-0812">Transmembrane</keyword>
<dbReference type="InterPro" id="IPR010105">
    <property type="entry name" value="TonB_sidphr_rcpt"/>
</dbReference>
<evidence type="ECO:0000256" key="4">
    <source>
        <dbReference type="ARBA" id="ARBA00022452"/>
    </source>
</evidence>
<evidence type="ECO:0000256" key="2">
    <source>
        <dbReference type="ARBA" id="ARBA00009810"/>
    </source>
</evidence>
<accession>A0A5M8AG11</accession>
<dbReference type="SMART" id="SM00965">
    <property type="entry name" value="STN"/>
    <property type="match status" value="1"/>
</dbReference>
<evidence type="ECO:0000313" key="19">
    <source>
        <dbReference type="Proteomes" id="UP000324324"/>
    </source>
</evidence>
<name>A0A5M8AG11_9BURK</name>
<dbReference type="Gene3D" id="2.40.170.20">
    <property type="entry name" value="TonB-dependent receptor, beta-barrel domain"/>
    <property type="match status" value="1"/>
</dbReference>
<keyword evidence="8" id="KW-0408">Iron</keyword>
<dbReference type="PANTHER" id="PTHR32552">
    <property type="entry name" value="FERRICHROME IRON RECEPTOR-RELATED"/>
    <property type="match status" value="1"/>
</dbReference>
<dbReference type="Gene3D" id="2.170.130.10">
    <property type="entry name" value="TonB-dependent receptor, plug domain"/>
    <property type="match status" value="1"/>
</dbReference>
<keyword evidence="7" id="KW-0732">Signal</keyword>
<keyword evidence="12 18" id="KW-0675">Receptor</keyword>
<evidence type="ECO:0000256" key="5">
    <source>
        <dbReference type="ARBA" id="ARBA00022496"/>
    </source>
</evidence>
<keyword evidence="19" id="KW-1185">Reference proteome</keyword>
<evidence type="ECO:0000256" key="6">
    <source>
        <dbReference type="ARBA" id="ARBA00022692"/>
    </source>
</evidence>
<evidence type="ECO:0000256" key="15">
    <source>
        <dbReference type="PROSITE-ProRule" id="PRU10144"/>
    </source>
</evidence>
<evidence type="ECO:0000256" key="9">
    <source>
        <dbReference type="ARBA" id="ARBA00023065"/>
    </source>
</evidence>
<protein>
    <submittedName>
        <fullName evidence="18">TonB-dependent receptor</fullName>
    </submittedName>
</protein>
<dbReference type="PANTHER" id="PTHR32552:SF82">
    <property type="entry name" value="FCUA PROTEIN"/>
    <property type="match status" value="1"/>
</dbReference>
<dbReference type="Pfam" id="PF07715">
    <property type="entry name" value="Plug"/>
    <property type="match status" value="1"/>
</dbReference>
<dbReference type="InterPro" id="IPR036942">
    <property type="entry name" value="Beta-barrel_TonB_sf"/>
</dbReference>
<dbReference type="GO" id="GO:0015344">
    <property type="term" value="F:siderophore uptake transmembrane transporter activity"/>
    <property type="evidence" value="ECO:0007669"/>
    <property type="project" value="TreeGrafter"/>
</dbReference>
<feature type="domain" description="Secretin/TonB short N-terminal" evidence="17">
    <location>
        <begin position="79"/>
        <end position="130"/>
    </location>
</feature>
<reference evidence="18 19" key="1">
    <citation type="submission" date="2019-09" db="EMBL/GenBank/DDBJ databases">
        <title>Isolation of a novel species in the genus Cupriavidus from patients with sepsis using whole genome sequencing.</title>
        <authorList>
            <person name="Kweon O.J."/>
            <person name="Lee M.-K."/>
        </authorList>
    </citation>
    <scope>NUCLEOTIDE SEQUENCE [LARGE SCALE GENOMIC DNA]</scope>
    <source>
        <strain evidence="18 19">MKL-01</strain>
    </source>
</reference>
<comment type="similarity">
    <text evidence="2 14 16">Belongs to the TonB-dependent receptor family.</text>
</comment>
<dbReference type="GO" id="GO:0015891">
    <property type="term" value="P:siderophore transport"/>
    <property type="evidence" value="ECO:0007669"/>
    <property type="project" value="InterPro"/>
</dbReference>
<evidence type="ECO:0000256" key="1">
    <source>
        <dbReference type="ARBA" id="ARBA00004571"/>
    </source>
</evidence>